<sequence>MKCVQCGTDNKLKDRTANYGRCKNCSHPFTFEPTSMTGVRFTDPFFAKAIADISANDTLFFTQKQFFYSLNKKLQNKNQGSWVFLWIVFVIASFYFFEYLGLSALLLVIFFAQIQAIKNSYSQRKKLAKTLIILGAITLIAGIFFSLGVNSFRTFVGSVFLGMLAIYLGTGEIGRSTTISQKLLINNNQLEEWLTSWRRVNNSIDKILPAPQQQNTPVTINPDVTAYSFDRLVVCDSAEIAQMLIANNFHFENNCAILSITGYPQNIFDTTMQMLRRNSDLKVYALHDCSPTGIALLNQIRTRPEWFGESDVIIIDVGLLPRQIIAANRRMFVQTSPESAEAAKQLLPEIRATLSTDELDWLEAGNFVELESFSPQKLIQILNQSIANSRTLNSDDSSLILTSEGGSINDNSIYINQSFG</sequence>
<evidence type="ECO:0000256" key="1">
    <source>
        <dbReference type="SAM" id="Phobius"/>
    </source>
</evidence>
<protein>
    <submittedName>
        <fullName evidence="3">Uncharacterized protein</fullName>
    </submittedName>
</protein>
<dbReference type="Proteomes" id="UP000029738">
    <property type="component" value="Unassembled WGS sequence"/>
</dbReference>
<keyword evidence="1" id="KW-1133">Transmembrane helix</keyword>
<keyword evidence="1" id="KW-0812">Transmembrane</keyword>
<keyword evidence="1" id="KW-0472">Membrane</keyword>
<evidence type="ECO:0000313" key="4">
    <source>
        <dbReference type="Proteomes" id="UP000029738"/>
    </source>
</evidence>
<dbReference type="EMBL" id="JHEG04000001">
    <property type="protein sequence ID" value="KAF3885531.1"/>
    <property type="molecule type" value="Genomic_DNA"/>
</dbReference>
<dbReference type="Gene3D" id="3.40.1360.10">
    <property type="match status" value="1"/>
</dbReference>
<evidence type="ECO:0000313" key="3">
    <source>
        <dbReference type="EMBL" id="KIE08794.1"/>
    </source>
</evidence>
<proteinExistence type="predicted"/>
<dbReference type="OrthoDB" id="427126at2"/>
<comment type="caution">
    <text evidence="3">The sequence shown here is derived from an EMBL/GenBank/DDBJ whole genome shotgun (WGS) entry which is preliminary data.</text>
</comment>
<reference evidence="3" key="1">
    <citation type="journal article" date="2015" name="Genome Announc.">
        <title>Draft Genome Sequence of Tolypothrix boutellei Strain VB521301.</title>
        <authorList>
            <person name="Chandrababunaidu M.M."/>
            <person name="Singh D."/>
            <person name="Sen D."/>
            <person name="Bhan S."/>
            <person name="Das S."/>
            <person name="Gupta A."/>
            <person name="Adhikary S.P."/>
            <person name="Tripathy S."/>
        </authorList>
    </citation>
    <scope>NUCLEOTIDE SEQUENCE</scope>
    <source>
        <strain evidence="3">VB521301</strain>
    </source>
</reference>
<dbReference type="AlphaFoldDB" id="A0A0C1QTP3"/>
<keyword evidence="4" id="KW-1185">Reference proteome</keyword>
<evidence type="ECO:0000313" key="2">
    <source>
        <dbReference type="EMBL" id="KAF3885531.1"/>
    </source>
</evidence>
<dbReference type="InterPro" id="IPR036078">
    <property type="entry name" value="Spo11/TopoVI_A_sf"/>
</dbReference>
<gene>
    <name evidence="3" type="ORF">DA73_0230245</name>
    <name evidence="2" type="ORF">DA73_0400008725</name>
</gene>
<dbReference type="STRING" id="1479485.DA73_0230245"/>
<dbReference type="GO" id="GO:0005694">
    <property type="term" value="C:chromosome"/>
    <property type="evidence" value="ECO:0007669"/>
    <property type="project" value="InterPro"/>
</dbReference>
<accession>A0A0C1QTP3</accession>
<feature type="transmembrane region" description="Helical" evidence="1">
    <location>
        <begin position="83"/>
        <end position="111"/>
    </location>
</feature>
<name>A0A0C1QTP3_9CYAN</name>
<reference evidence="2" key="2">
    <citation type="submission" date="2019-11" db="EMBL/GenBank/DDBJ databases">
        <title>Improved Assembly of Tolypothrix boutellei genome.</title>
        <authorList>
            <person name="Sarangi A.N."/>
            <person name="Mukherjee M."/>
            <person name="Ghosh S."/>
            <person name="Singh D."/>
            <person name="Das A."/>
            <person name="Kant S."/>
            <person name="Prusty A."/>
            <person name="Tripathy S."/>
        </authorList>
    </citation>
    <scope>NUCLEOTIDE SEQUENCE</scope>
    <source>
        <strain evidence="2">VB521301</strain>
    </source>
</reference>
<dbReference type="SUPFAM" id="SSF56726">
    <property type="entry name" value="DNA topoisomerase IV, alpha subunit"/>
    <property type="match status" value="1"/>
</dbReference>
<feature type="transmembrane region" description="Helical" evidence="1">
    <location>
        <begin position="131"/>
        <end position="149"/>
    </location>
</feature>
<organism evidence="3">
    <name type="scientific">Tolypothrix bouteillei VB521301</name>
    <dbReference type="NCBI Taxonomy" id="1479485"/>
    <lineage>
        <taxon>Bacteria</taxon>
        <taxon>Bacillati</taxon>
        <taxon>Cyanobacteriota</taxon>
        <taxon>Cyanophyceae</taxon>
        <taxon>Nostocales</taxon>
        <taxon>Tolypothrichaceae</taxon>
        <taxon>Tolypothrix</taxon>
    </lineage>
</organism>
<dbReference type="GO" id="GO:0003677">
    <property type="term" value="F:DNA binding"/>
    <property type="evidence" value="ECO:0007669"/>
    <property type="project" value="InterPro"/>
</dbReference>
<dbReference type="EMBL" id="JHEG02000058">
    <property type="protein sequence ID" value="KIE08794.1"/>
    <property type="molecule type" value="Genomic_DNA"/>
</dbReference>
<feature type="transmembrane region" description="Helical" evidence="1">
    <location>
        <begin position="155"/>
        <end position="174"/>
    </location>
</feature>
<dbReference type="RefSeq" id="WP_038091460.1">
    <property type="nucleotide sequence ID" value="NZ_JHEG04000001.1"/>
</dbReference>